<feature type="binding site" evidence="9">
    <location>
        <position position="173"/>
    </location>
    <ligand>
        <name>substrate</name>
    </ligand>
</feature>
<dbReference type="GO" id="GO:0005737">
    <property type="term" value="C:cytoplasm"/>
    <property type="evidence" value="ECO:0007669"/>
    <property type="project" value="UniProtKB-SubCell"/>
</dbReference>
<comment type="miscellaneous">
    <text evidence="9">The reaction produces a racemic mixture of D-glycero-alpha-D-manno-heptose 7-phosphate and D-glycero-beta-D-manno-heptose 7-phosphate.</text>
</comment>
<dbReference type="InterPro" id="IPR004515">
    <property type="entry name" value="Phosphoheptose_Isoase"/>
</dbReference>
<keyword evidence="5 9" id="KW-0479">Metal-binding</keyword>
<evidence type="ECO:0000256" key="1">
    <source>
        <dbReference type="ARBA" id="ARBA00000348"/>
    </source>
</evidence>
<dbReference type="GO" id="GO:0008270">
    <property type="term" value="F:zinc ion binding"/>
    <property type="evidence" value="ECO:0007669"/>
    <property type="project" value="UniProtKB-UniRule"/>
</dbReference>
<evidence type="ECO:0000313" key="11">
    <source>
        <dbReference type="EMBL" id="AMD94004.1"/>
    </source>
</evidence>
<feature type="binding site" evidence="9">
    <location>
        <position position="66"/>
    </location>
    <ligand>
        <name>substrate</name>
    </ligand>
</feature>
<dbReference type="PANTHER" id="PTHR30390">
    <property type="entry name" value="SEDOHEPTULOSE 7-PHOSPHATE ISOMERASE / DNAA INITIATOR-ASSOCIATING FACTOR FOR REPLICATION INITIATION"/>
    <property type="match status" value="1"/>
</dbReference>
<protein>
    <recommendedName>
        <fullName evidence="9">Phosphoheptose isomerase</fullName>
        <ecNumber evidence="9">5.3.1.28</ecNumber>
    </recommendedName>
    <alternativeName>
        <fullName evidence="9">Sedoheptulose 7-phosphate isomerase</fullName>
    </alternativeName>
</protein>
<dbReference type="InterPro" id="IPR001347">
    <property type="entry name" value="SIS_dom"/>
</dbReference>
<dbReference type="EC" id="5.3.1.28" evidence="9"/>
<keyword evidence="7 9" id="KW-0413">Isomerase</keyword>
<dbReference type="GO" id="GO:2001061">
    <property type="term" value="P:D-glycero-D-manno-heptose 7-phosphate biosynthetic process"/>
    <property type="evidence" value="ECO:0007669"/>
    <property type="project" value="UniProtKB-UniPathway"/>
</dbReference>
<evidence type="ECO:0000256" key="2">
    <source>
        <dbReference type="ARBA" id="ARBA00004496"/>
    </source>
</evidence>
<dbReference type="CDD" id="cd05006">
    <property type="entry name" value="SIS_GmhA"/>
    <property type="match status" value="1"/>
</dbReference>
<proteinExistence type="inferred from homology"/>
<dbReference type="Pfam" id="PF13580">
    <property type="entry name" value="SIS_2"/>
    <property type="match status" value="1"/>
</dbReference>
<gene>
    <name evidence="9" type="primary">gmhA</name>
    <name evidence="11" type="ORF">AXF15_04545</name>
</gene>
<keyword evidence="4 9" id="KW-0963">Cytoplasm</keyword>
<dbReference type="InterPro" id="IPR046348">
    <property type="entry name" value="SIS_dom_sf"/>
</dbReference>
<comment type="pathway">
    <text evidence="9">Carbohydrate biosynthesis; D-glycero-D-manno-heptose 7-phosphate biosynthesis; D-glycero-alpha-D-manno-heptose 7-phosphate and D-glycero-beta-D-manno-heptose 7-phosphate from sedoheptulose 7-phosphate: step 1/1.</text>
</comment>
<keyword evidence="12" id="KW-1185">Reference proteome</keyword>
<comment type="cofactor">
    <cofactor evidence="9">
        <name>Zn(2+)</name>
        <dbReference type="ChEBI" id="CHEBI:29105"/>
    </cofactor>
    <text evidence="9">Binds 1 zinc ion per subunit.</text>
</comment>
<feature type="binding site" evidence="9">
    <location>
        <position position="173"/>
    </location>
    <ligand>
        <name>Zn(2+)</name>
        <dbReference type="ChEBI" id="CHEBI:29105"/>
    </ligand>
</feature>
<dbReference type="GO" id="GO:0097367">
    <property type="term" value="F:carbohydrate derivative binding"/>
    <property type="evidence" value="ECO:0007669"/>
    <property type="project" value="InterPro"/>
</dbReference>
<dbReference type="PROSITE" id="PS51464">
    <property type="entry name" value="SIS"/>
    <property type="match status" value="1"/>
</dbReference>
<dbReference type="UniPathway" id="UPA00041">
    <property type="reaction ID" value="UER00436"/>
</dbReference>
<feature type="binding site" evidence="9">
    <location>
        <begin position="53"/>
        <end position="55"/>
    </location>
    <ligand>
        <name>substrate</name>
    </ligand>
</feature>
<dbReference type="GO" id="GO:0008968">
    <property type="term" value="F:D-sedoheptulose 7-phosphate isomerase activity"/>
    <property type="evidence" value="ECO:0007669"/>
    <property type="project" value="UniProtKB-UniRule"/>
</dbReference>
<dbReference type="Gene3D" id="3.40.50.10490">
    <property type="entry name" value="Glucose-6-phosphate isomerase like protein, domain 1"/>
    <property type="match status" value="1"/>
</dbReference>
<feature type="binding site" evidence="9">
    <location>
        <position position="66"/>
    </location>
    <ligand>
        <name>Zn(2+)</name>
        <dbReference type="ChEBI" id="CHEBI:29105"/>
    </ligand>
</feature>
<dbReference type="AlphaFoldDB" id="A0A0X8JS39"/>
<dbReference type="OrthoDB" id="9810929at2"/>
<comment type="subcellular location">
    <subcellularLocation>
        <location evidence="2 9">Cytoplasm</location>
    </subcellularLocation>
</comment>
<feature type="binding site" evidence="9">
    <location>
        <begin position="121"/>
        <end position="123"/>
    </location>
    <ligand>
        <name>substrate</name>
    </ligand>
</feature>
<dbReference type="PANTHER" id="PTHR30390:SF6">
    <property type="entry name" value="DNAA INITIATOR-ASSOCIATING PROTEIN DIAA"/>
    <property type="match status" value="1"/>
</dbReference>
<dbReference type="KEGG" id="doa:AXF15_04545"/>
<comment type="function">
    <text evidence="9">Catalyzes the isomerization of sedoheptulose 7-phosphate in D-glycero-D-manno-heptose 7-phosphate.</text>
</comment>
<accession>A0A0X8JS39</accession>
<feature type="binding site" evidence="9">
    <location>
        <position position="126"/>
    </location>
    <ligand>
        <name>substrate</name>
    </ligand>
</feature>
<dbReference type="STRING" id="888061.AXF15_04545"/>
<keyword evidence="6 9" id="KW-0862">Zinc</keyword>
<sequence length="209" mass="22235">MTDKVQQIIMNHAHAGARLRESFFAENAGLVAETARIMARSLMDGGKILFCGNGGSAADAQHFAAELVNRFLMERPPLPAIALTTDSSAMTAIGNDYAFEQIFSKQVQALGRPGDVLVGISTSGNSANVCEALRVAREIGLITVGLGGGNGGFMTAHCRYSLVVPESSTPLVQEIHSAIGHMLCWLVDHYLFEAVTELEPFAGDTPETV</sequence>
<evidence type="ECO:0000256" key="3">
    <source>
        <dbReference type="ARBA" id="ARBA00009894"/>
    </source>
</evidence>
<dbReference type="RefSeq" id="WP_066608667.1">
    <property type="nucleotide sequence ID" value="NZ_CP014230.1"/>
</dbReference>
<name>A0A0X8JS39_9BACT</name>
<evidence type="ECO:0000256" key="4">
    <source>
        <dbReference type="ARBA" id="ARBA00022490"/>
    </source>
</evidence>
<feature type="domain" description="SIS" evidence="10">
    <location>
        <begin position="38"/>
        <end position="200"/>
    </location>
</feature>
<evidence type="ECO:0000256" key="5">
    <source>
        <dbReference type="ARBA" id="ARBA00022723"/>
    </source>
</evidence>
<dbReference type="GO" id="GO:0005975">
    <property type="term" value="P:carbohydrate metabolic process"/>
    <property type="evidence" value="ECO:0007669"/>
    <property type="project" value="UniProtKB-UniRule"/>
</dbReference>
<dbReference type="SUPFAM" id="SSF53697">
    <property type="entry name" value="SIS domain"/>
    <property type="match status" value="1"/>
</dbReference>
<dbReference type="HAMAP" id="MF_00067">
    <property type="entry name" value="GmhA"/>
    <property type="match status" value="1"/>
</dbReference>
<evidence type="ECO:0000256" key="9">
    <source>
        <dbReference type="HAMAP-Rule" id="MF_00067"/>
    </source>
</evidence>
<dbReference type="InterPro" id="IPR035461">
    <property type="entry name" value="GmhA/DiaA"/>
</dbReference>
<dbReference type="Proteomes" id="UP000063964">
    <property type="component" value="Chromosome"/>
</dbReference>
<comment type="similarity">
    <text evidence="3 9">Belongs to the SIS family. GmhA subfamily.</text>
</comment>
<evidence type="ECO:0000259" key="10">
    <source>
        <dbReference type="PROSITE" id="PS51464"/>
    </source>
</evidence>
<evidence type="ECO:0000256" key="7">
    <source>
        <dbReference type="ARBA" id="ARBA00023235"/>
    </source>
</evidence>
<evidence type="ECO:0000256" key="8">
    <source>
        <dbReference type="ARBA" id="ARBA00023277"/>
    </source>
</evidence>
<dbReference type="InterPro" id="IPR050099">
    <property type="entry name" value="SIS_GmhA/DiaA_subfam"/>
</dbReference>
<evidence type="ECO:0000313" key="12">
    <source>
        <dbReference type="Proteomes" id="UP000063964"/>
    </source>
</evidence>
<organism evidence="11 12">
    <name type="scientific">Desulfomicrobium orale DSM 12838</name>
    <dbReference type="NCBI Taxonomy" id="888061"/>
    <lineage>
        <taxon>Bacteria</taxon>
        <taxon>Pseudomonadati</taxon>
        <taxon>Thermodesulfobacteriota</taxon>
        <taxon>Desulfovibrionia</taxon>
        <taxon>Desulfovibrionales</taxon>
        <taxon>Desulfomicrobiaceae</taxon>
        <taxon>Desulfomicrobium</taxon>
    </lineage>
</organism>
<dbReference type="EMBL" id="CP014230">
    <property type="protein sequence ID" value="AMD94004.1"/>
    <property type="molecule type" value="Genomic_DNA"/>
</dbReference>
<comment type="catalytic activity">
    <reaction evidence="1 9">
        <text>2 D-sedoheptulose 7-phosphate = D-glycero-alpha-D-manno-heptose 7-phosphate + D-glycero-beta-D-manno-heptose 7-phosphate</text>
        <dbReference type="Rhea" id="RHEA:27489"/>
        <dbReference type="ChEBI" id="CHEBI:57483"/>
        <dbReference type="ChEBI" id="CHEBI:60203"/>
        <dbReference type="ChEBI" id="CHEBI:60204"/>
        <dbReference type="EC" id="5.3.1.28"/>
    </reaction>
</comment>
<feature type="binding site" evidence="9">
    <location>
        <position position="181"/>
    </location>
    <ligand>
        <name>Zn(2+)</name>
        <dbReference type="ChEBI" id="CHEBI:29105"/>
    </ligand>
</feature>
<reference evidence="12" key="1">
    <citation type="submission" date="2016-02" db="EMBL/GenBank/DDBJ databases">
        <authorList>
            <person name="Holder M.E."/>
            <person name="Ajami N.J."/>
            <person name="Petrosino J.F."/>
        </authorList>
    </citation>
    <scope>NUCLEOTIDE SEQUENCE [LARGE SCALE GENOMIC DNA]</scope>
    <source>
        <strain evidence="12">DSM 12838</strain>
    </source>
</reference>
<feature type="binding site" evidence="9">
    <location>
        <begin position="95"/>
        <end position="96"/>
    </location>
    <ligand>
        <name>substrate</name>
    </ligand>
</feature>
<keyword evidence="8 9" id="KW-0119">Carbohydrate metabolism</keyword>
<feature type="binding site" evidence="9">
    <location>
        <position position="62"/>
    </location>
    <ligand>
        <name>Zn(2+)</name>
        <dbReference type="ChEBI" id="CHEBI:29105"/>
    </ligand>
</feature>
<evidence type="ECO:0000256" key="6">
    <source>
        <dbReference type="ARBA" id="ARBA00022833"/>
    </source>
</evidence>